<protein>
    <submittedName>
        <fullName evidence="1">Uncharacterized protein</fullName>
    </submittedName>
</protein>
<dbReference type="EMBL" id="JXUW01000005">
    <property type="protein sequence ID" value="KJE77472.1"/>
    <property type="molecule type" value="Genomic_DNA"/>
</dbReference>
<dbReference type="RefSeq" id="WP_035392311.1">
    <property type="nucleotide sequence ID" value="NZ_JQKF01000086.1"/>
</dbReference>
<evidence type="ECO:0000313" key="1">
    <source>
        <dbReference type="EMBL" id="KJE77472.1"/>
    </source>
</evidence>
<dbReference type="GeneID" id="78372182"/>
<sequence length="394" mass="45065">MRNIFDGSHWSIQWDFQADLLNVLLYLRDALQLDDAALPHVPPLLVSIGDPVHVRLSATDVKLVTGTWHRLWKLAIPLQPKSHADATDLLSVEARLLRRVTPFDQVVAEVPLLRDLASSPAVLEVLQQARDRALEWNRTRTAERIAFGRRYAHEVNAQVKSLVERLVDARQPTSDLELQASITILDSEIEWWDHLRPGVFLCTRVVAQDRNLFFNLLQETFLSVPSLEVMTGWTEEIVVPQHKLPPSALPQSVVLADNENIVLTCERVIPCRDGFEVNLKRTAKNIGTSTTLLSDRNQKPYWEKNQSSDPYNGLRLEVRFADERKELVTDLRREDRPGDPTVVRFDRHPFDRNSLWLWIMPLPPPGACVIELSWPEQGIDSAIFEFDGILLLLQ</sequence>
<dbReference type="AlphaFoldDB" id="A0A0D8FYK4"/>
<keyword evidence="2" id="KW-1185">Reference proteome</keyword>
<comment type="caution">
    <text evidence="1">The sequence shown here is derived from an EMBL/GenBank/DDBJ whole genome shotgun (WGS) entry which is preliminary data.</text>
</comment>
<proteinExistence type="predicted"/>
<dbReference type="STRING" id="1121877.FEAC_09060"/>
<evidence type="ECO:0000313" key="2">
    <source>
        <dbReference type="Proteomes" id="UP000032336"/>
    </source>
</evidence>
<reference evidence="1 2" key="1">
    <citation type="submission" date="2015-01" db="EMBL/GenBank/DDBJ databases">
        <title>Draft genome of the acidophilic iron oxidizer Ferrimicrobium acidiphilum strain T23.</title>
        <authorList>
            <person name="Poehlein A."/>
            <person name="Eisen S."/>
            <person name="Schloemann M."/>
            <person name="Johnson B.D."/>
            <person name="Daniel R."/>
            <person name="Muehling M."/>
        </authorList>
    </citation>
    <scope>NUCLEOTIDE SEQUENCE [LARGE SCALE GENOMIC DNA]</scope>
    <source>
        <strain evidence="1 2">T23</strain>
    </source>
</reference>
<gene>
    <name evidence="1" type="ORF">FEAC_09060</name>
</gene>
<accession>A0A0D8FYK4</accession>
<dbReference type="OrthoDB" id="5186655at2"/>
<organism evidence="1 2">
    <name type="scientific">Ferrimicrobium acidiphilum DSM 19497</name>
    <dbReference type="NCBI Taxonomy" id="1121877"/>
    <lineage>
        <taxon>Bacteria</taxon>
        <taxon>Bacillati</taxon>
        <taxon>Actinomycetota</taxon>
        <taxon>Acidimicrobiia</taxon>
        <taxon>Acidimicrobiales</taxon>
        <taxon>Acidimicrobiaceae</taxon>
        <taxon>Ferrimicrobium</taxon>
    </lineage>
</organism>
<dbReference type="Proteomes" id="UP000032336">
    <property type="component" value="Unassembled WGS sequence"/>
</dbReference>
<name>A0A0D8FYK4_9ACTN</name>